<dbReference type="Proteomes" id="UP000233837">
    <property type="component" value="Unassembled WGS sequence"/>
</dbReference>
<evidence type="ECO:0000313" key="2">
    <source>
        <dbReference type="Proteomes" id="UP000233837"/>
    </source>
</evidence>
<name>A0A2I0VEW2_9ASPA</name>
<accession>A0A2I0VEW2</accession>
<reference evidence="1 2" key="1">
    <citation type="journal article" date="2016" name="Sci. Rep.">
        <title>The Dendrobium catenatum Lindl. genome sequence provides insights into polysaccharide synthase, floral development and adaptive evolution.</title>
        <authorList>
            <person name="Zhang G.Q."/>
            <person name="Xu Q."/>
            <person name="Bian C."/>
            <person name="Tsai W.C."/>
            <person name="Yeh C.M."/>
            <person name="Liu K.W."/>
            <person name="Yoshida K."/>
            <person name="Zhang L.S."/>
            <person name="Chang S.B."/>
            <person name="Chen F."/>
            <person name="Shi Y."/>
            <person name="Su Y.Y."/>
            <person name="Zhang Y.Q."/>
            <person name="Chen L.J."/>
            <person name="Yin Y."/>
            <person name="Lin M."/>
            <person name="Huang H."/>
            <person name="Deng H."/>
            <person name="Wang Z.W."/>
            <person name="Zhu S.L."/>
            <person name="Zhao X."/>
            <person name="Deng C."/>
            <person name="Niu S.C."/>
            <person name="Huang J."/>
            <person name="Wang M."/>
            <person name="Liu G.H."/>
            <person name="Yang H.J."/>
            <person name="Xiao X.J."/>
            <person name="Hsiao Y.Y."/>
            <person name="Wu W.L."/>
            <person name="Chen Y.Y."/>
            <person name="Mitsuda N."/>
            <person name="Ohme-Takagi M."/>
            <person name="Luo Y.B."/>
            <person name="Van de Peer Y."/>
            <person name="Liu Z.J."/>
        </authorList>
    </citation>
    <scope>NUCLEOTIDE SEQUENCE [LARGE SCALE GENOMIC DNA]</scope>
    <source>
        <tissue evidence="1">The whole plant</tissue>
    </source>
</reference>
<organism evidence="1 2">
    <name type="scientific">Dendrobium catenatum</name>
    <dbReference type="NCBI Taxonomy" id="906689"/>
    <lineage>
        <taxon>Eukaryota</taxon>
        <taxon>Viridiplantae</taxon>
        <taxon>Streptophyta</taxon>
        <taxon>Embryophyta</taxon>
        <taxon>Tracheophyta</taxon>
        <taxon>Spermatophyta</taxon>
        <taxon>Magnoliopsida</taxon>
        <taxon>Liliopsida</taxon>
        <taxon>Asparagales</taxon>
        <taxon>Orchidaceae</taxon>
        <taxon>Epidendroideae</taxon>
        <taxon>Malaxideae</taxon>
        <taxon>Dendrobiinae</taxon>
        <taxon>Dendrobium</taxon>
    </lineage>
</organism>
<dbReference type="STRING" id="906689.A0A2I0VEW2"/>
<gene>
    <name evidence="1" type="ORF">MA16_Dca027907</name>
</gene>
<sequence length="65" mass="7284">MQFLLRIGGRLHAIIAKYSPEGKLLELLEDQQGKVVRAASEVEEKDGKLWIGSVLMPFIAVFTLE</sequence>
<dbReference type="Gene3D" id="2.120.10.30">
    <property type="entry name" value="TolB, C-terminal domain"/>
    <property type="match status" value="1"/>
</dbReference>
<evidence type="ECO:0008006" key="3">
    <source>
        <dbReference type="Google" id="ProtNLM"/>
    </source>
</evidence>
<dbReference type="EMBL" id="KZ504544">
    <property type="protein sequence ID" value="PKU61956.1"/>
    <property type="molecule type" value="Genomic_DNA"/>
</dbReference>
<dbReference type="InterPro" id="IPR011042">
    <property type="entry name" value="6-blade_b-propeller_TolB-like"/>
</dbReference>
<proteinExistence type="predicted"/>
<protein>
    <recommendedName>
        <fullName evidence="3">Strictosidine synthase 1</fullName>
    </recommendedName>
</protein>
<keyword evidence="2" id="KW-1185">Reference proteome</keyword>
<reference evidence="1 2" key="2">
    <citation type="journal article" date="2017" name="Nature">
        <title>The Apostasia genome and the evolution of orchids.</title>
        <authorList>
            <person name="Zhang G.Q."/>
            <person name="Liu K.W."/>
            <person name="Li Z."/>
            <person name="Lohaus R."/>
            <person name="Hsiao Y.Y."/>
            <person name="Niu S.C."/>
            <person name="Wang J.Y."/>
            <person name="Lin Y.C."/>
            <person name="Xu Q."/>
            <person name="Chen L.J."/>
            <person name="Yoshida K."/>
            <person name="Fujiwara S."/>
            <person name="Wang Z.W."/>
            <person name="Zhang Y.Q."/>
            <person name="Mitsuda N."/>
            <person name="Wang M."/>
            <person name="Liu G.H."/>
            <person name="Pecoraro L."/>
            <person name="Huang H.X."/>
            <person name="Xiao X.J."/>
            <person name="Lin M."/>
            <person name="Wu X.Y."/>
            <person name="Wu W.L."/>
            <person name="Chen Y.Y."/>
            <person name="Chang S.B."/>
            <person name="Sakamoto S."/>
            <person name="Ohme-Takagi M."/>
            <person name="Yagi M."/>
            <person name="Zeng S.J."/>
            <person name="Shen C.Y."/>
            <person name="Yeh C.M."/>
            <person name="Luo Y.B."/>
            <person name="Tsai W.C."/>
            <person name="Van de Peer Y."/>
            <person name="Liu Z.J."/>
        </authorList>
    </citation>
    <scope>NUCLEOTIDE SEQUENCE [LARGE SCALE GENOMIC DNA]</scope>
    <source>
        <tissue evidence="1">The whole plant</tissue>
    </source>
</reference>
<evidence type="ECO:0000313" key="1">
    <source>
        <dbReference type="EMBL" id="PKU61956.1"/>
    </source>
</evidence>
<dbReference type="AlphaFoldDB" id="A0A2I0VEW2"/>